<evidence type="ECO:0000256" key="2">
    <source>
        <dbReference type="SAM" id="MobiDB-lite"/>
    </source>
</evidence>
<keyword evidence="1" id="KW-0479">Metal-binding</keyword>
<evidence type="ECO:0000256" key="1">
    <source>
        <dbReference type="PROSITE-ProRule" id="PRU00042"/>
    </source>
</evidence>
<dbReference type="GO" id="GO:0008270">
    <property type="term" value="F:zinc ion binding"/>
    <property type="evidence" value="ECO:0007669"/>
    <property type="project" value="UniProtKB-KW"/>
</dbReference>
<dbReference type="Gene3D" id="3.30.160.60">
    <property type="entry name" value="Classic Zinc Finger"/>
    <property type="match status" value="1"/>
</dbReference>
<feature type="region of interest" description="Disordered" evidence="2">
    <location>
        <begin position="172"/>
        <end position="201"/>
    </location>
</feature>
<feature type="compositionally biased region" description="Basic and acidic residues" evidence="2">
    <location>
        <begin position="181"/>
        <end position="196"/>
    </location>
</feature>
<feature type="compositionally biased region" description="Low complexity" evidence="2">
    <location>
        <begin position="136"/>
        <end position="149"/>
    </location>
</feature>
<accession>A0A7R8Z5L4</accession>
<dbReference type="AlphaFoldDB" id="A0A7R8Z5L4"/>
<dbReference type="EMBL" id="OA564735">
    <property type="protein sequence ID" value="CAD7195386.1"/>
    <property type="molecule type" value="Genomic_DNA"/>
</dbReference>
<proteinExistence type="predicted"/>
<dbReference type="InterPro" id="IPR013087">
    <property type="entry name" value="Znf_C2H2_type"/>
</dbReference>
<feature type="domain" description="C2H2-type" evidence="3">
    <location>
        <begin position="51"/>
        <end position="79"/>
    </location>
</feature>
<feature type="region of interest" description="Disordered" evidence="2">
    <location>
        <begin position="132"/>
        <end position="160"/>
    </location>
</feature>
<sequence>MKRPQYIVENNAPRHFSIYTRLNNRQALCKICGKMVINLKNHFLVHFPEQHICPRCSKTFSRLDSLTLHIRKIHNVPHDAHQRNKLDPKKGILKRVQETRKNVPDGGIVFDSGASSHNHSAPEPLLIMECSAQDAPSSPESVSSHPTSPIEHSASRTSSILEHSLSVPSLILECSGQDPPSPEHTEPSNQTREKSSSPECLTQNPIIKTLLSHTLTSQTPNSKNSAQNRSSNPQYHTRGASSSPECLTQGSTSKLPARMPSINIHHLLKDSSSNVQNFALGLSSDLKSTRKKKIPYKNLYRPDKKNSKVFHCKLCGRVVRNKLEHYLMHNPNSTRCKYCGIKCRSPARLMTHIHSVHKK</sequence>
<dbReference type="InterPro" id="IPR036236">
    <property type="entry name" value="Znf_C2H2_sf"/>
</dbReference>
<reference evidence="4" key="1">
    <citation type="submission" date="2020-11" db="EMBL/GenBank/DDBJ databases">
        <authorList>
            <person name="Tran Van P."/>
        </authorList>
    </citation>
    <scope>NUCLEOTIDE SEQUENCE</scope>
</reference>
<dbReference type="PROSITE" id="PS00028">
    <property type="entry name" value="ZINC_FINGER_C2H2_1"/>
    <property type="match status" value="2"/>
</dbReference>
<dbReference type="SUPFAM" id="SSF57667">
    <property type="entry name" value="beta-beta-alpha zinc fingers"/>
    <property type="match status" value="1"/>
</dbReference>
<dbReference type="SMART" id="SM00355">
    <property type="entry name" value="ZnF_C2H2"/>
    <property type="match status" value="4"/>
</dbReference>
<name>A0A7R8Z5L4_TIMDO</name>
<organism evidence="4">
    <name type="scientific">Timema douglasi</name>
    <name type="common">Walking stick</name>
    <dbReference type="NCBI Taxonomy" id="61478"/>
    <lineage>
        <taxon>Eukaryota</taxon>
        <taxon>Metazoa</taxon>
        <taxon>Ecdysozoa</taxon>
        <taxon>Arthropoda</taxon>
        <taxon>Hexapoda</taxon>
        <taxon>Insecta</taxon>
        <taxon>Pterygota</taxon>
        <taxon>Neoptera</taxon>
        <taxon>Polyneoptera</taxon>
        <taxon>Phasmatodea</taxon>
        <taxon>Timematodea</taxon>
        <taxon>Timematoidea</taxon>
        <taxon>Timematidae</taxon>
        <taxon>Timema</taxon>
    </lineage>
</organism>
<keyword evidence="1" id="KW-0863">Zinc-finger</keyword>
<feature type="region of interest" description="Disordered" evidence="2">
    <location>
        <begin position="215"/>
        <end position="254"/>
    </location>
</feature>
<dbReference type="Pfam" id="PF00096">
    <property type="entry name" value="zf-C2H2"/>
    <property type="match status" value="1"/>
</dbReference>
<protein>
    <recommendedName>
        <fullName evidence="3">C2H2-type domain-containing protein</fullName>
    </recommendedName>
</protein>
<evidence type="ECO:0000259" key="3">
    <source>
        <dbReference type="PROSITE" id="PS50157"/>
    </source>
</evidence>
<evidence type="ECO:0000313" key="4">
    <source>
        <dbReference type="EMBL" id="CAD7195386.1"/>
    </source>
</evidence>
<gene>
    <name evidence="4" type="ORF">TDIB3V08_LOCUS1770</name>
</gene>
<dbReference type="PROSITE" id="PS50157">
    <property type="entry name" value="ZINC_FINGER_C2H2_2"/>
    <property type="match status" value="1"/>
</dbReference>
<keyword evidence="1" id="KW-0862">Zinc</keyword>